<sequence>MTDSGLPTSEHLEHLDPDTIADLIENLLPAPEAHRAREHVKACPDCQQTFDALLQLSADLADEGRTDIPMPTDVAEHLDAVIVSESMLRSSTIGVHSLAQIREEPRRHLPKLLGAAAAVVVVAAIGVGVVFATKDNAPGGTADTNPTTVVPTGAPTLSTSDVGPDAQRWLENSGGTLLNGSADELACAKNFASGRPNPQLRLVQPAKVDDQRATVIGLQGASTQDIQVFVVTGCSESGGVADPFYDTTVTLRNR</sequence>
<gene>
    <name evidence="2" type="ORF">E0H75_04450</name>
</gene>
<dbReference type="AlphaFoldDB" id="A0A4R0K503"/>
<feature type="transmembrane region" description="Helical" evidence="1">
    <location>
        <begin position="112"/>
        <end position="132"/>
    </location>
</feature>
<evidence type="ECO:0000256" key="1">
    <source>
        <dbReference type="SAM" id="Phobius"/>
    </source>
</evidence>
<keyword evidence="1" id="KW-1133">Transmembrane helix</keyword>
<dbReference type="RefSeq" id="WP_131511723.1">
    <property type="nucleotide sequence ID" value="NZ_SJKD01000001.1"/>
</dbReference>
<keyword evidence="1" id="KW-0472">Membrane</keyword>
<comment type="caution">
    <text evidence="2">The sequence shown here is derived from an EMBL/GenBank/DDBJ whole genome shotgun (WGS) entry which is preliminary data.</text>
</comment>
<dbReference type="Proteomes" id="UP000293342">
    <property type="component" value="Unassembled WGS sequence"/>
</dbReference>
<evidence type="ECO:0000313" key="2">
    <source>
        <dbReference type="EMBL" id="TCC52996.1"/>
    </source>
</evidence>
<proteinExistence type="predicted"/>
<dbReference type="EMBL" id="SJKD01000001">
    <property type="protein sequence ID" value="TCC52996.1"/>
    <property type="molecule type" value="Genomic_DNA"/>
</dbReference>
<dbReference type="OrthoDB" id="4350643at2"/>
<protein>
    <recommendedName>
        <fullName evidence="4">Zinc-finger domain-containing protein</fullName>
    </recommendedName>
</protein>
<evidence type="ECO:0000313" key="3">
    <source>
        <dbReference type="Proteomes" id="UP000293342"/>
    </source>
</evidence>
<accession>A0A4R0K503</accession>
<organism evidence="2 3">
    <name type="scientific">Kribbella capetownensis</name>
    <dbReference type="NCBI Taxonomy" id="1572659"/>
    <lineage>
        <taxon>Bacteria</taxon>
        <taxon>Bacillati</taxon>
        <taxon>Actinomycetota</taxon>
        <taxon>Actinomycetes</taxon>
        <taxon>Propionibacteriales</taxon>
        <taxon>Kribbellaceae</taxon>
        <taxon>Kribbella</taxon>
    </lineage>
</organism>
<name>A0A4R0K503_9ACTN</name>
<keyword evidence="3" id="KW-1185">Reference proteome</keyword>
<evidence type="ECO:0008006" key="4">
    <source>
        <dbReference type="Google" id="ProtNLM"/>
    </source>
</evidence>
<reference evidence="2 3" key="1">
    <citation type="submission" date="2019-02" db="EMBL/GenBank/DDBJ databases">
        <title>Kribbella capetownensis sp. nov. and Kribbella speibonae sp. nov., isolated from soil.</title>
        <authorList>
            <person name="Curtis S.M."/>
            <person name="Norton I."/>
            <person name="Everest G.J."/>
            <person name="Meyers P.R."/>
        </authorList>
    </citation>
    <scope>NUCLEOTIDE SEQUENCE [LARGE SCALE GENOMIC DNA]</scope>
    <source>
        <strain evidence="2 3">YM53</strain>
    </source>
</reference>
<keyword evidence="1" id="KW-0812">Transmembrane</keyword>